<evidence type="ECO:0000313" key="2">
    <source>
        <dbReference type="Proteomes" id="UP001177003"/>
    </source>
</evidence>
<sequence length="126" mass="14264">MILPRFAWPFWQPHVRQPQVRQPHVHLHLTLSYPLHLSISPGTTPYTSKKSILPFESLFDKRQSTASLSIHSTVLICWVFSLIVVVDWQKLTSSLDEEERFGNIAGVFKVILIAISALEAGEVDTA</sequence>
<dbReference type="Proteomes" id="UP001177003">
    <property type="component" value="Chromosome 1"/>
</dbReference>
<reference evidence="1" key="1">
    <citation type="submission" date="2023-04" db="EMBL/GenBank/DDBJ databases">
        <authorList>
            <person name="Vijverberg K."/>
            <person name="Xiong W."/>
            <person name="Schranz E."/>
        </authorList>
    </citation>
    <scope>NUCLEOTIDE SEQUENCE</scope>
</reference>
<gene>
    <name evidence="1" type="ORF">LSALG_LOCUS9908</name>
</gene>
<dbReference type="EMBL" id="OX465077">
    <property type="protein sequence ID" value="CAI9269534.1"/>
    <property type="molecule type" value="Genomic_DNA"/>
</dbReference>
<organism evidence="1 2">
    <name type="scientific">Lactuca saligna</name>
    <name type="common">Willowleaf lettuce</name>
    <dbReference type="NCBI Taxonomy" id="75948"/>
    <lineage>
        <taxon>Eukaryota</taxon>
        <taxon>Viridiplantae</taxon>
        <taxon>Streptophyta</taxon>
        <taxon>Embryophyta</taxon>
        <taxon>Tracheophyta</taxon>
        <taxon>Spermatophyta</taxon>
        <taxon>Magnoliopsida</taxon>
        <taxon>eudicotyledons</taxon>
        <taxon>Gunneridae</taxon>
        <taxon>Pentapetalae</taxon>
        <taxon>asterids</taxon>
        <taxon>campanulids</taxon>
        <taxon>Asterales</taxon>
        <taxon>Asteraceae</taxon>
        <taxon>Cichorioideae</taxon>
        <taxon>Cichorieae</taxon>
        <taxon>Lactucinae</taxon>
        <taxon>Lactuca</taxon>
    </lineage>
</organism>
<keyword evidence="2" id="KW-1185">Reference proteome</keyword>
<evidence type="ECO:0000313" key="1">
    <source>
        <dbReference type="EMBL" id="CAI9269534.1"/>
    </source>
</evidence>
<proteinExistence type="predicted"/>
<name>A0AA35Y6V9_LACSI</name>
<dbReference type="AlphaFoldDB" id="A0AA35Y6V9"/>
<protein>
    <submittedName>
        <fullName evidence="1">Uncharacterized protein</fullName>
    </submittedName>
</protein>
<accession>A0AA35Y6V9</accession>